<keyword evidence="12" id="KW-0902">Two-component regulatory system</keyword>
<dbReference type="Pfam" id="PF02518">
    <property type="entry name" value="HATPase_c"/>
    <property type="match status" value="1"/>
</dbReference>
<feature type="domain" description="Histidine kinase" evidence="16">
    <location>
        <begin position="492"/>
        <end position="699"/>
    </location>
</feature>
<evidence type="ECO:0000256" key="7">
    <source>
        <dbReference type="ARBA" id="ARBA00022692"/>
    </source>
</evidence>
<dbReference type="Gene3D" id="3.30.450.20">
    <property type="entry name" value="PAS domain"/>
    <property type="match status" value="2"/>
</dbReference>
<dbReference type="GO" id="GO:0005524">
    <property type="term" value="F:ATP binding"/>
    <property type="evidence" value="ECO:0007669"/>
    <property type="project" value="UniProtKB-KW"/>
</dbReference>
<dbReference type="InterPro" id="IPR033479">
    <property type="entry name" value="dCache_1"/>
</dbReference>
<keyword evidence="11 15" id="KW-1133">Transmembrane helix</keyword>
<dbReference type="InterPro" id="IPR005467">
    <property type="entry name" value="His_kinase_dom"/>
</dbReference>
<dbReference type="CDD" id="cd00130">
    <property type="entry name" value="PAS"/>
    <property type="match status" value="1"/>
</dbReference>
<feature type="transmembrane region" description="Helical" evidence="15">
    <location>
        <begin position="20"/>
        <end position="42"/>
    </location>
</feature>
<dbReference type="InterPro" id="IPR003661">
    <property type="entry name" value="HisK_dim/P_dom"/>
</dbReference>
<dbReference type="InterPro" id="IPR029151">
    <property type="entry name" value="Sensor-like_sf"/>
</dbReference>
<keyword evidence="4" id="KW-1003">Cell membrane</keyword>
<evidence type="ECO:0000259" key="17">
    <source>
        <dbReference type="PROSITE" id="PS50112"/>
    </source>
</evidence>
<dbReference type="InterPro" id="IPR004358">
    <property type="entry name" value="Sig_transdc_His_kin-like_C"/>
</dbReference>
<dbReference type="Pfam" id="PF00512">
    <property type="entry name" value="HisKA"/>
    <property type="match status" value="1"/>
</dbReference>
<dbReference type="EMBL" id="BMEV01000086">
    <property type="protein sequence ID" value="GFZ89105.1"/>
    <property type="molecule type" value="Genomic_DNA"/>
</dbReference>
<dbReference type="InterPro" id="IPR003660">
    <property type="entry name" value="HAMP_dom"/>
</dbReference>
<keyword evidence="6" id="KW-0808">Transferase</keyword>
<dbReference type="InterPro" id="IPR036097">
    <property type="entry name" value="HisK_dim/P_sf"/>
</dbReference>
<dbReference type="InterPro" id="IPR036890">
    <property type="entry name" value="HATPase_C_sf"/>
</dbReference>
<evidence type="ECO:0000256" key="2">
    <source>
        <dbReference type="ARBA" id="ARBA00004651"/>
    </source>
</evidence>
<dbReference type="SUPFAM" id="SSF47384">
    <property type="entry name" value="Homodimeric domain of signal transducing histidine kinase"/>
    <property type="match status" value="1"/>
</dbReference>
<keyword evidence="8" id="KW-0547">Nucleotide-binding</keyword>
<keyword evidence="10" id="KW-0067">ATP-binding</keyword>
<keyword evidence="5" id="KW-0597">Phosphoprotein</keyword>
<dbReference type="PANTHER" id="PTHR43065">
    <property type="entry name" value="SENSOR HISTIDINE KINASE"/>
    <property type="match status" value="1"/>
</dbReference>
<dbReference type="AlphaFoldDB" id="A0A8J2XHJ9"/>
<dbReference type="CDD" id="cd18774">
    <property type="entry name" value="PDC2_HK_sensor"/>
    <property type="match status" value="1"/>
</dbReference>
<evidence type="ECO:0000256" key="11">
    <source>
        <dbReference type="ARBA" id="ARBA00022989"/>
    </source>
</evidence>
<dbReference type="GO" id="GO:0005886">
    <property type="term" value="C:plasma membrane"/>
    <property type="evidence" value="ECO:0007669"/>
    <property type="project" value="UniProtKB-SubCell"/>
</dbReference>
<dbReference type="SUPFAM" id="SSF55785">
    <property type="entry name" value="PYP-like sensor domain (PAS domain)"/>
    <property type="match status" value="1"/>
</dbReference>
<comment type="subcellular location">
    <subcellularLocation>
        <location evidence="2">Cell membrane</location>
        <topology evidence="2">Multi-pass membrane protein</topology>
    </subcellularLocation>
</comment>
<evidence type="ECO:0000256" key="3">
    <source>
        <dbReference type="ARBA" id="ARBA00012438"/>
    </source>
</evidence>
<accession>A0A8J2XHJ9</accession>
<dbReference type="PROSITE" id="PS50113">
    <property type="entry name" value="PAC"/>
    <property type="match status" value="1"/>
</dbReference>
<dbReference type="NCBIfam" id="TIGR00229">
    <property type="entry name" value="sensory_box"/>
    <property type="match status" value="1"/>
</dbReference>
<gene>
    <name evidence="20" type="ORF">GCM10010978_30670</name>
</gene>
<dbReference type="Gene3D" id="3.30.565.10">
    <property type="entry name" value="Histidine kinase-like ATPase, C-terminal domain"/>
    <property type="match status" value="1"/>
</dbReference>
<evidence type="ECO:0000259" key="18">
    <source>
        <dbReference type="PROSITE" id="PS50113"/>
    </source>
</evidence>
<dbReference type="GO" id="GO:0000155">
    <property type="term" value="F:phosphorelay sensor kinase activity"/>
    <property type="evidence" value="ECO:0007669"/>
    <property type="project" value="InterPro"/>
</dbReference>
<evidence type="ECO:0000256" key="13">
    <source>
        <dbReference type="ARBA" id="ARBA00023136"/>
    </source>
</evidence>
<evidence type="ECO:0000313" key="21">
    <source>
        <dbReference type="Proteomes" id="UP000602050"/>
    </source>
</evidence>
<keyword evidence="7 15" id="KW-0812">Transmembrane</keyword>
<reference evidence="20" key="2">
    <citation type="submission" date="2020-09" db="EMBL/GenBank/DDBJ databases">
        <authorList>
            <person name="Sun Q."/>
            <person name="Zhou Y."/>
        </authorList>
    </citation>
    <scope>NUCLEOTIDE SEQUENCE</scope>
    <source>
        <strain evidence="20">CGMCC 1.12360</strain>
    </source>
</reference>
<feature type="domain" description="HAMP" evidence="19">
    <location>
        <begin position="305"/>
        <end position="357"/>
    </location>
</feature>
<evidence type="ECO:0000256" key="1">
    <source>
        <dbReference type="ARBA" id="ARBA00000085"/>
    </source>
</evidence>
<evidence type="ECO:0000256" key="8">
    <source>
        <dbReference type="ARBA" id="ARBA00022741"/>
    </source>
</evidence>
<protein>
    <recommendedName>
        <fullName evidence="3">histidine kinase</fullName>
        <ecNumber evidence="3">2.7.13.3</ecNumber>
    </recommendedName>
</protein>
<dbReference type="PROSITE" id="PS50109">
    <property type="entry name" value="HIS_KIN"/>
    <property type="match status" value="1"/>
</dbReference>
<evidence type="ECO:0000313" key="20">
    <source>
        <dbReference type="EMBL" id="GFZ89105.1"/>
    </source>
</evidence>
<dbReference type="CDD" id="cd00082">
    <property type="entry name" value="HisKA"/>
    <property type="match status" value="1"/>
</dbReference>
<dbReference type="PROSITE" id="PS50885">
    <property type="entry name" value="HAMP"/>
    <property type="match status" value="1"/>
</dbReference>
<comment type="catalytic activity">
    <reaction evidence="1">
        <text>ATP + protein L-histidine = ADP + protein N-phospho-L-histidine.</text>
        <dbReference type="EC" id="2.7.13.3"/>
    </reaction>
</comment>
<name>A0A8J2XHJ9_9BACI</name>
<feature type="domain" description="PAC" evidence="18">
    <location>
        <begin position="427"/>
        <end position="479"/>
    </location>
</feature>
<evidence type="ECO:0000256" key="6">
    <source>
        <dbReference type="ARBA" id="ARBA00022679"/>
    </source>
</evidence>
<evidence type="ECO:0000259" key="19">
    <source>
        <dbReference type="PROSITE" id="PS50885"/>
    </source>
</evidence>
<dbReference type="Pfam" id="PF02743">
    <property type="entry name" value="dCache_1"/>
    <property type="match status" value="1"/>
</dbReference>
<dbReference type="InterPro" id="IPR000700">
    <property type="entry name" value="PAS-assoc_C"/>
</dbReference>
<evidence type="ECO:0000256" key="5">
    <source>
        <dbReference type="ARBA" id="ARBA00022553"/>
    </source>
</evidence>
<evidence type="ECO:0000256" key="14">
    <source>
        <dbReference type="SAM" id="Coils"/>
    </source>
</evidence>
<keyword evidence="13 15" id="KW-0472">Membrane</keyword>
<evidence type="ECO:0000256" key="12">
    <source>
        <dbReference type="ARBA" id="ARBA00023012"/>
    </source>
</evidence>
<evidence type="ECO:0000259" key="16">
    <source>
        <dbReference type="PROSITE" id="PS50109"/>
    </source>
</evidence>
<evidence type="ECO:0000256" key="4">
    <source>
        <dbReference type="ARBA" id="ARBA00022475"/>
    </source>
</evidence>
<evidence type="ECO:0000256" key="9">
    <source>
        <dbReference type="ARBA" id="ARBA00022777"/>
    </source>
</evidence>
<feature type="domain" description="PAS" evidence="17">
    <location>
        <begin position="355"/>
        <end position="403"/>
    </location>
</feature>
<dbReference type="Pfam" id="PF13426">
    <property type="entry name" value="PAS_9"/>
    <property type="match status" value="1"/>
</dbReference>
<reference evidence="20" key="1">
    <citation type="journal article" date="2014" name="Int. J. Syst. Evol. Microbiol.">
        <title>Complete genome sequence of Corynebacterium casei LMG S-19264T (=DSM 44701T), isolated from a smear-ripened cheese.</title>
        <authorList>
            <consortium name="US DOE Joint Genome Institute (JGI-PGF)"/>
            <person name="Walter F."/>
            <person name="Albersmeier A."/>
            <person name="Kalinowski J."/>
            <person name="Ruckert C."/>
        </authorList>
    </citation>
    <scope>NUCLEOTIDE SEQUENCE</scope>
    <source>
        <strain evidence="20">CGMCC 1.12360</strain>
    </source>
</reference>
<sequence length="705" mass="79620">MWGKYLKQLFQSKITKRYVLINFVVIFSSLALIYFLTINVLNDSVHSEIEYRSKISAKTYSTKVSHLFEKMINDIRIISKFVLSDTNGDTSLYVDEMQHVVSNNPLYLFIDVIDESNNSINTISNVKKSHYRELDKILDRIEWSQTFYITNLLMLEDGRKTVGIGYPILDENGEYRGAVLAYVNLHILSDFLAEGKIGSEGANVLIDRNGTIIAHSEEKYIGTSLKNHPVGESLSKYKSGVWEGKMFGNFLLASYRPITLGGLGLIICESVEEAMEPSRQVQSLQFKGFLFVLIFSYFIALIGSYKVINPITQLTNQVKEYAKGKRDNFELLRTGDELENLTLTMASMARELRDKEKYLFTILESIPYGIITTDKEGKVVMFNQGAEKLSGYTKEEVIGKPFVDIPFRKQEEEILFSKTLKEGREINDQETYIYDKLGNKLDVQISSAFFKGEDQNKTGYLFIVRDVSDIKKMEEYLKQNEKLASLGQLTAGIAHEIKNPLNIIQAAAEAIQLDTNDAAYVKDMTDDILDTTERLNQLLSEFLKLSKGDSNGDSEIVDIVEVLEELLALLNNRFSELNVSIEKTFAVEEAFVVASRAKLAQVFLNIILNSLQAMEEGGTLTVQVIDEDAKWLINIKDTGAGIPEPEIKWIFNPFYTTKKEGTGLGLSIAYEITTQMGGEIQAFSDQNGTLMSIQLPKTEERGDSE</sequence>
<dbReference type="InterPro" id="IPR003594">
    <property type="entry name" value="HATPase_dom"/>
</dbReference>
<dbReference type="InterPro" id="IPR035965">
    <property type="entry name" value="PAS-like_dom_sf"/>
</dbReference>
<evidence type="ECO:0000256" key="10">
    <source>
        <dbReference type="ARBA" id="ARBA00022840"/>
    </source>
</evidence>
<evidence type="ECO:0000256" key="15">
    <source>
        <dbReference type="SAM" id="Phobius"/>
    </source>
</evidence>
<dbReference type="CDD" id="cd18773">
    <property type="entry name" value="PDC1_HK_sensor"/>
    <property type="match status" value="1"/>
</dbReference>
<organism evidence="20 21">
    <name type="scientific">Compostibacillus humi</name>
    <dbReference type="NCBI Taxonomy" id="1245525"/>
    <lineage>
        <taxon>Bacteria</taxon>
        <taxon>Bacillati</taxon>
        <taxon>Bacillota</taxon>
        <taxon>Bacilli</taxon>
        <taxon>Bacillales</taxon>
        <taxon>Bacillaceae</taxon>
        <taxon>Compostibacillus</taxon>
    </lineage>
</organism>
<dbReference type="InterPro" id="IPR000014">
    <property type="entry name" value="PAS"/>
</dbReference>
<dbReference type="Proteomes" id="UP000602050">
    <property type="component" value="Unassembled WGS sequence"/>
</dbReference>
<dbReference type="EC" id="2.7.13.3" evidence="3"/>
<dbReference type="SUPFAM" id="SSF55874">
    <property type="entry name" value="ATPase domain of HSP90 chaperone/DNA topoisomerase II/histidine kinase"/>
    <property type="match status" value="1"/>
</dbReference>
<dbReference type="SUPFAM" id="SSF103190">
    <property type="entry name" value="Sensory domain-like"/>
    <property type="match status" value="1"/>
</dbReference>
<comment type="caution">
    <text evidence="20">The sequence shown here is derived from an EMBL/GenBank/DDBJ whole genome shotgun (WGS) entry which is preliminary data.</text>
</comment>
<dbReference type="PROSITE" id="PS50112">
    <property type="entry name" value="PAS"/>
    <property type="match status" value="1"/>
</dbReference>
<dbReference type="Gene3D" id="1.10.287.130">
    <property type="match status" value="1"/>
</dbReference>
<proteinExistence type="predicted"/>
<dbReference type="PRINTS" id="PR00344">
    <property type="entry name" value="BCTRLSENSOR"/>
</dbReference>
<keyword evidence="21" id="KW-1185">Reference proteome</keyword>
<keyword evidence="9" id="KW-0418">Kinase</keyword>
<dbReference type="SMART" id="SM00388">
    <property type="entry name" value="HisKA"/>
    <property type="match status" value="1"/>
</dbReference>
<dbReference type="SMART" id="SM00091">
    <property type="entry name" value="PAS"/>
    <property type="match status" value="1"/>
</dbReference>
<dbReference type="SMART" id="SM00387">
    <property type="entry name" value="HATPase_c"/>
    <property type="match status" value="1"/>
</dbReference>
<dbReference type="Gene3D" id="6.10.340.10">
    <property type="match status" value="1"/>
</dbReference>
<keyword evidence="14" id="KW-0175">Coiled coil</keyword>
<feature type="coiled-coil region" evidence="14">
    <location>
        <begin position="521"/>
        <end position="580"/>
    </location>
</feature>
<dbReference type="PANTHER" id="PTHR43065:SF10">
    <property type="entry name" value="PEROXIDE STRESS-ACTIVATED HISTIDINE KINASE MAK3"/>
    <property type="match status" value="1"/>
</dbReference>